<dbReference type="InterPro" id="IPR011333">
    <property type="entry name" value="SKP1/BTB/POZ_sf"/>
</dbReference>
<organism evidence="2 3">
    <name type="scientific">Sinanodonta woodiana</name>
    <name type="common">Chinese pond mussel</name>
    <name type="synonym">Anodonta woodiana</name>
    <dbReference type="NCBI Taxonomy" id="1069815"/>
    <lineage>
        <taxon>Eukaryota</taxon>
        <taxon>Metazoa</taxon>
        <taxon>Spiralia</taxon>
        <taxon>Lophotrochozoa</taxon>
        <taxon>Mollusca</taxon>
        <taxon>Bivalvia</taxon>
        <taxon>Autobranchia</taxon>
        <taxon>Heteroconchia</taxon>
        <taxon>Palaeoheterodonta</taxon>
        <taxon>Unionida</taxon>
        <taxon>Unionoidea</taxon>
        <taxon>Unionidae</taxon>
        <taxon>Unioninae</taxon>
        <taxon>Sinanodonta</taxon>
    </lineage>
</organism>
<reference evidence="2 3" key="1">
    <citation type="submission" date="2024-11" db="EMBL/GenBank/DDBJ databases">
        <title>Chromosome-level genome assembly of the freshwater bivalve Anodonta woodiana.</title>
        <authorList>
            <person name="Chen X."/>
        </authorList>
    </citation>
    <scope>NUCLEOTIDE SEQUENCE [LARGE SCALE GENOMIC DNA]</scope>
    <source>
        <strain evidence="2">MN2024</strain>
        <tissue evidence="2">Gills</tissue>
    </source>
</reference>
<dbReference type="PANTHER" id="PTHR22744">
    <property type="entry name" value="HELIX LOOP HELIX PROTEIN 21-RELATED"/>
    <property type="match status" value="1"/>
</dbReference>
<dbReference type="InterPro" id="IPR000210">
    <property type="entry name" value="BTB/POZ_dom"/>
</dbReference>
<feature type="domain" description="BTB" evidence="1">
    <location>
        <begin position="31"/>
        <end position="87"/>
    </location>
</feature>
<dbReference type="PROSITE" id="PS50097">
    <property type="entry name" value="BTB"/>
    <property type="match status" value="1"/>
</dbReference>
<dbReference type="EMBL" id="JBJQND010000001">
    <property type="protein sequence ID" value="KAL3890957.1"/>
    <property type="molecule type" value="Genomic_DNA"/>
</dbReference>
<evidence type="ECO:0000313" key="2">
    <source>
        <dbReference type="EMBL" id="KAL3890957.1"/>
    </source>
</evidence>
<dbReference type="PANTHER" id="PTHR22744:SF17">
    <property type="entry name" value="BTB DOMAIN-CONTAINING PROTEIN"/>
    <property type="match status" value="1"/>
</dbReference>
<protein>
    <recommendedName>
        <fullName evidence="1">BTB domain-containing protein</fullName>
    </recommendedName>
</protein>
<gene>
    <name evidence="2" type="ORF">ACJMK2_003226</name>
</gene>
<dbReference type="Pfam" id="PF00651">
    <property type="entry name" value="BTB"/>
    <property type="match status" value="1"/>
</dbReference>
<accession>A0ABD3XXK6</accession>
<sequence>MASNLVNRATNGLHYLENDQPPKLFKKSKATDITFLVEGKELHFAKYPLTEGSDIFTQMIENSADPTVLQLDDVAYNHMIMFLECLHPKTFQSITDTTLEPVLSTAHRFGHAGVKKRCEDYIIQQFNSQGNPPDGMYPQFFFHLQVAERYEMEDAVQVGVSSERVKKAYFSASNQGILSLIHHPKGYKDDENFQQLSFRTKFLILSTRLTTAEAAMDLEDMYLETKKHIF</sequence>
<proteinExistence type="predicted"/>
<keyword evidence="3" id="KW-1185">Reference proteome</keyword>
<dbReference type="SMART" id="SM00225">
    <property type="entry name" value="BTB"/>
    <property type="match status" value="1"/>
</dbReference>
<evidence type="ECO:0000259" key="1">
    <source>
        <dbReference type="PROSITE" id="PS50097"/>
    </source>
</evidence>
<comment type="caution">
    <text evidence="2">The sequence shown here is derived from an EMBL/GenBank/DDBJ whole genome shotgun (WGS) entry which is preliminary data.</text>
</comment>
<evidence type="ECO:0000313" key="3">
    <source>
        <dbReference type="Proteomes" id="UP001634394"/>
    </source>
</evidence>
<dbReference type="Gene3D" id="3.30.710.10">
    <property type="entry name" value="Potassium Channel Kv1.1, Chain A"/>
    <property type="match status" value="1"/>
</dbReference>
<dbReference type="Proteomes" id="UP001634394">
    <property type="component" value="Unassembled WGS sequence"/>
</dbReference>
<dbReference type="AlphaFoldDB" id="A0ABD3XXK6"/>
<dbReference type="SUPFAM" id="SSF54695">
    <property type="entry name" value="POZ domain"/>
    <property type="match status" value="1"/>
</dbReference>
<name>A0ABD3XXK6_SINWO</name>